<feature type="binding site" evidence="6">
    <location>
        <position position="158"/>
    </location>
    <ligand>
        <name>NAD(+)</name>
        <dbReference type="ChEBI" id="CHEBI:57540"/>
    </ligand>
</feature>
<comment type="cofactor">
    <cofactor evidence="6">
        <name>a divalent metal cation</name>
        <dbReference type="ChEBI" id="CHEBI:60240"/>
    </cofactor>
</comment>
<feature type="binding site" evidence="6">
    <location>
        <position position="139"/>
    </location>
    <ligand>
        <name>NAD(+)</name>
        <dbReference type="ChEBI" id="CHEBI:57540"/>
    </ligand>
</feature>
<dbReference type="GO" id="GO:0003951">
    <property type="term" value="F:NAD+ kinase activity"/>
    <property type="evidence" value="ECO:0007669"/>
    <property type="project" value="UniProtKB-UniRule"/>
</dbReference>
<evidence type="ECO:0000256" key="1">
    <source>
        <dbReference type="ARBA" id="ARBA00022679"/>
    </source>
</evidence>
<reference evidence="7" key="1">
    <citation type="submission" date="2019-12" db="EMBL/GenBank/DDBJ databases">
        <title>Clostridiaceae gen. nov. sp. nov., isolated from sediment in Xinjiang, China.</title>
        <authorList>
            <person name="Zhang R."/>
        </authorList>
    </citation>
    <scope>NUCLEOTIDE SEQUENCE</scope>
    <source>
        <strain evidence="7">D2Q-11</strain>
    </source>
</reference>
<dbReference type="Gene3D" id="3.40.50.10330">
    <property type="entry name" value="Probable inorganic polyphosphate/atp-NAD kinase, domain 1"/>
    <property type="match status" value="1"/>
</dbReference>
<keyword evidence="6" id="KW-0067">ATP-binding</keyword>
<feature type="binding site" evidence="6">
    <location>
        <position position="193"/>
    </location>
    <ligand>
        <name>NAD(+)</name>
        <dbReference type="ChEBI" id="CHEBI:57540"/>
    </ligand>
</feature>
<evidence type="ECO:0000256" key="3">
    <source>
        <dbReference type="ARBA" id="ARBA00022857"/>
    </source>
</evidence>
<comment type="similarity">
    <text evidence="6">Belongs to the NAD kinase family.</text>
</comment>
<evidence type="ECO:0000313" key="7">
    <source>
        <dbReference type="EMBL" id="MBS4537229.1"/>
    </source>
</evidence>
<comment type="function">
    <text evidence="6">Involved in the regulation of the intracellular balance of NAD and NADP, and is a key enzyme in the biosynthesis of NADP. Catalyzes specifically the phosphorylation on 2'-hydroxyl of the adenosine moiety of NAD to yield NADP.</text>
</comment>
<comment type="caution">
    <text evidence="7">The sequence shown here is derived from an EMBL/GenBank/DDBJ whole genome shotgun (WGS) entry which is preliminary data.</text>
</comment>
<feature type="binding site" evidence="6">
    <location>
        <begin position="56"/>
        <end position="57"/>
    </location>
    <ligand>
        <name>NAD(+)</name>
        <dbReference type="ChEBI" id="CHEBI:57540"/>
    </ligand>
</feature>
<evidence type="ECO:0000256" key="2">
    <source>
        <dbReference type="ARBA" id="ARBA00022777"/>
    </source>
</evidence>
<sequence length="272" mass="30719">MEKFTYKNKKINLIYNNDKESYKTASLLKEKLHNRGYNVPDKYDYDAILNICVGGDGAFLRTVHNYGFPEIPFVGVNTGHLGFFQEISPENLDEFIDKLDNQDFTIESLYLVEALVCTRTSCIDLIGVNEIVVKGIESRTIHLNIAINNTYLERFSGDGVIISTPMGSTAYNFSAGGSIVYPTLGVLQLTPLAPINSKVYRSLTTSAIVPRNMTIKLSPEYRDENSILIVVDGEQHSYENIVEINLKISNMKLKLMNLGEHNFWSNVRDKFL</sequence>
<evidence type="ECO:0000256" key="6">
    <source>
        <dbReference type="HAMAP-Rule" id="MF_00361"/>
    </source>
</evidence>
<dbReference type="InterPro" id="IPR017437">
    <property type="entry name" value="ATP-NAD_kinase_PpnK-typ_C"/>
</dbReference>
<evidence type="ECO:0000256" key="4">
    <source>
        <dbReference type="ARBA" id="ARBA00023027"/>
    </source>
</evidence>
<accession>A0A942UUW1</accession>
<dbReference type="GO" id="GO:0006741">
    <property type="term" value="P:NADP+ biosynthetic process"/>
    <property type="evidence" value="ECO:0007669"/>
    <property type="project" value="UniProtKB-UniRule"/>
</dbReference>
<dbReference type="InterPro" id="IPR002504">
    <property type="entry name" value="NADK"/>
</dbReference>
<keyword evidence="1 6" id="KW-0808">Transferase</keyword>
<evidence type="ECO:0000256" key="5">
    <source>
        <dbReference type="ARBA" id="ARBA00047925"/>
    </source>
</evidence>
<dbReference type="GO" id="GO:0046872">
    <property type="term" value="F:metal ion binding"/>
    <property type="evidence" value="ECO:0007669"/>
    <property type="project" value="UniProtKB-UniRule"/>
</dbReference>
<keyword evidence="4 6" id="KW-0520">NAD</keyword>
<protein>
    <recommendedName>
        <fullName evidence="6">NAD kinase</fullName>
        <ecNumber evidence="6">2.7.1.23</ecNumber>
    </recommendedName>
    <alternativeName>
        <fullName evidence="6">ATP-dependent NAD kinase</fullName>
    </alternativeName>
</protein>
<dbReference type="InterPro" id="IPR017438">
    <property type="entry name" value="ATP-NAD_kinase_N"/>
</dbReference>
<proteinExistence type="inferred from homology"/>
<feature type="binding site" evidence="6">
    <location>
        <begin position="129"/>
        <end position="130"/>
    </location>
    <ligand>
        <name>NAD(+)</name>
        <dbReference type="ChEBI" id="CHEBI:57540"/>
    </ligand>
</feature>
<gene>
    <name evidence="6" type="primary">nadK</name>
    <name evidence="7" type="ORF">GOQ27_02085</name>
</gene>
<feature type="binding site" evidence="6">
    <location>
        <position position="61"/>
    </location>
    <ligand>
        <name>NAD(+)</name>
        <dbReference type="ChEBI" id="CHEBI:57540"/>
    </ligand>
</feature>
<comment type="subcellular location">
    <subcellularLocation>
        <location evidence="6">Cytoplasm</location>
    </subcellularLocation>
</comment>
<dbReference type="HAMAP" id="MF_00361">
    <property type="entry name" value="NAD_kinase"/>
    <property type="match status" value="1"/>
</dbReference>
<keyword evidence="6" id="KW-0547">Nucleotide-binding</keyword>
<organism evidence="7 8">
    <name type="scientific">Anaeromonas frigoriresistens</name>
    <dbReference type="NCBI Taxonomy" id="2683708"/>
    <lineage>
        <taxon>Bacteria</taxon>
        <taxon>Bacillati</taxon>
        <taxon>Bacillota</taxon>
        <taxon>Tissierellia</taxon>
        <taxon>Tissierellales</taxon>
        <taxon>Thermohalobacteraceae</taxon>
        <taxon>Anaeromonas</taxon>
    </lineage>
</organism>
<comment type="catalytic activity">
    <reaction evidence="5 6">
        <text>NAD(+) + ATP = ADP + NADP(+) + H(+)</text>
        <dbReference type="Rhea" id="RHEA:18629"/>
        <dbReference type="ChEBI" id="CHEBI:15378"/>
        <dbReference type="ChEBI" id="CHEBI:30616"/>
        <dbReference type="ChEBI" id="CHEBI:57540"/>
        <dbReference type="ChEBI" id="CHEBI:58349"/>
        <dbReference type="ChEBI" id="CHEBI:456216"/>
        <dbReference type="EC" id="2.7.1.23"/>
    </reaction>
</comment>
<evidence type="ECO:0000313" key="8">
    <source>
        <dbReference type="Proteomes" id="UP000724672"/>
    </source>
</evidence>
<keyword evidence="6" id="KW-0963">Cytoplasm</keyword>
<keyword evidence="3 6" id="KW-0521">NADP</keyword>
<dbReference type="GO" id="GO:0051287">
    <property type="term" value="F:NAD binding"/>
    <property type="evidence" value="ECO:0007669"/>
    <property type="project" value="UniProtKB-ARBA"/>
</dbReference>
<dbReference type="AlphaFoldDB" id="A0A942UUW1"/>
<dbReference type="Pfam" id="PF20143">
    <property type="entry name" value="NAD_kinase_C"/>
    <property type="match status" value="1"/>
</dbReference>
<dbReference type="EMBL" id="WSFT01000013">
    <property type="protein sequence ID" value="MBS4537229.1"/>
    <property type="molecule type" value="Genomic_DNA"/>
</dbReference>
<dbReference type="GO" id="GO:0005524">
    <property type="term" value="F:ATP binding"/>
    <property type="evidence" value="ECO:0007669"/>
    <property type="project" value="UniProtKB-KW"/>
</dbReference>
<dbReference type="InterPro" id="IPR016064">
    <property type="entry name" value="NAD/diacylglycerol_kinase_sf"/>
</dbReference>
<name>A0A942UUW1_9FIRM</name>
<dbReference type="PANTHER" id="PTHR20275:SF0">
    <property type="entry name" value="NAD KINASE"/>
    <property type="match status" value="1"/>
</dbReference>
<dbReference type="SUPFAM" id="SSF111331">
    <property type="entry name" value="NAD kinase/diacylglycerol kinase-like"/>
    <property type="match status" value="1"/>
</dbReference>
<dbReference type="Gene3D" id="2.60.200.30">
    <property type="entry name" value="Probable inorganic polyphosphate/atp-NAD kinase, domain 2"/>
    <property type="match status" value="1"/>
</dbReference>
<keyword evidence="8" id="KW-1185">Reference proteome</keyword>
<comment type="caution">
    <text evidence="6">Lacks conserved residue(s) required for the propagation of feature annotation.</text>
</comment>
<dbReference type="GO" id="GO:0019674">
    <property type="term" value="P:NAD+ metabolic process"/>
    <property type="evidence" value="ECO:0007669"/>
    <property type="project" value="InterPro"/>
</dbReference>
<keyword evidence="2 6" id="KW-0418">Kinase</keyword>
<dbReference type="Pfam" id="PF01513">
    <property type="entry name" value="NAD_kinase"/>
    <property type="match status" value="1"/>
</dbReference>
<feature type="active site" description="Proton acceptor" evidence="6">
    <location>
        <position position="56"/>
    </location>
</feature>
<dbReference type="Proteomes" id="UP000724672">
    <property type="component" value="Unassembled WGS sequence"/>
</dbReference>
<dbReference type="RefSeq" id="WP_203365154.1">
    <property type="nucleotide sequence ID" value="NZ_WSFT01000013.1"/>
</dbReference>
<dbReference type="GO" id="GO:0005737">
    <property type="term" value="C:cytoplasm"/>
    <property type="evidence" value="ECO:0007669"/>
    <property type="project" value="UniProtKB-SubCell"/>
</dbReference>
<dbReference type="PANTHER" id="PTHR20275">
    <property type="entry name" value="NAD KINASE"/>
    <property type="match status" value="1"/>
</dbReference>
<dbReference type="EC" id="2.7.1.23" evidence="6"/>
<feature type="binding site" evidence="6">
    <location>
        <begin position="169"/>
        <end position="174"/>
    </location>
    <ligand>
        <name>NAD(+)</name>
        <dbReference type="ChEBI" id="CHEBI:57540"/>
    </ligand>
</feature>